<reference evidence="1" key="2">
    <citation type="submission" date="2025-08" db="UniProtKB">
        <authorList>
            <consortium name="RefSeq"/>
        </authorList>
    </citation>
    <scope>IDENTIFICATION</scope>
</reference>
<accession>A0AAJ8E1R8</accession>
<dbReference type="RefSeq" id="XP_059604220.1">
    <property type="nucleotide sequence ID" value="XM_059749438.1"/>
</dbReference>
<dbReference type="KEGG" id="ang:An08g11420"/>
<dbReference type="VEuPathDB" id="FungiDB:An08g11420"/>
<evidence type="ECO:0000313" key="1">
    <source>
        <dbReference type="RefSeq" id="XP_059604220.1"/>
    </source>
</evidence>
<gene>
    <name evidence="1" type="ORF">An08g11420</name>
</gene>
<dbReference type="AlphaFoldDB" id="A0AAJ8E1R8"/>
<dbReference type="GeneID" id="84591862"/>
<protein>
    <submittedName>
        <fullName evidence="1">Uncharacterized protein</fullName>
    </submittedName>
</protein>
<proteinExistence type="predicted"/>
<organism evidence="1">
    <name type="scientific">Aspergillus niger</name>
    <dbReference type="NCBI Taxonomy" id="5061"/>
    <lineage>
        <taxon>Eukaryota</taxon>
        <taxon>Fungi</taxon>
        <taxon>Dikarya</taxon>
        <taxon>Ascomycota</taxon>
        <taxon>Pezizomycotina</taxon>
        <taxon>Eurotiomycetes</taxon>
        <taxon>Eurotiomycetidae</taxon>
        <taxon>Eurotiales</taxon>
        <taxon>Aspergillaceae</taxon>
        <taxon>Aspergillus</taxon>
        <taxon>Aspergillus subgen. Circumdati</taxon>
    </lineage>
</organism>
<name>A0AAJ8E1R8_ASPNG</name>
<sequence length="56" mass="6201">MRWGTCHPNNRHPLHASLANVLAFLAEEVSGSKENVNSWPGKEVTRVIIYVDATLA</sequence>
<reference evidence="1" key="1">
    <citation type="submission" date="2025-02" db="EMBL/GenBank/DDBJ databases">
        <authorList>
            <consortium name="NCBI Genome Project"/>
        </authorList>
    </citation>
    <scope>NUCLEOTIDE SEQUENCE</scope>
</reference>